<gene>
    <name evidence="2" type="ORF">ACH5RR_021688</name>
</gene>
<dbReference type="Proteomes" id="UP001630127">
    <property type="component" value="Unassembled WGS sequence"/>
</dbReference>
<evidence type="ECO:0000313" key="3">
    <source>
        <dbReference type="Proteomes" id="UP001630127"/>
    </source>
</evidence>
<feature type="region of interest" description="Disordered" evidence="1">
    <location>
        <begin position="94"/>
        <end position="140"/>
    </location>
</feature>
<evidence type="ECO:0000313" key="2">
    <source>
        <dbReference type="EMBL" id="KAL3519099.1"/>
    </source>
</evidence>
<name>A0ABD2ZIW0_9GENT</name>
<sequence>MVNFSSSAVWVRLPELPMEYFNTQMLIKDRVQDLQYEWIIFFFKCGLIGHLMERCPESSNGEEIQSKSHNVVPLSIEKFNAAFDQIESKFGPWMKTKSGDGHNLGYGSSEGSDDLEKIRETLGYGSSEGSDDLEKIRETT</sequence>
<comment type="caution">
    <text evidence="2">The sequence shown here is derived from an EMBL/GenBank/DDBJ whole genome shotgun (WGS) entry which is preliminary data.</text>
</comment>
<evidence type="ECO:0008006" key="4">
    <source>
        <dbReference type="Google" id="ProtNLM"/>
    </source>
</evidence>
<reference evidence="2 3" key="1">
    <citation type="submission" date="2024-11" db="EMBL/GenBank/DDBJ databases">
        <title>A near-complete genome assembly of Cinchona calisaya.</title>
        <authorList>
            <person name="Lian D.C."/>
            <person name="Zhao X.W."/>
            <person name="Wei L."/>
        </authorList>
    </citation>
    <scope>NUCLEOTIDE SEQUENCE [LARGE SCALE GENOMIC DNA]</scope>
    <source>
        <tissue evidence="2">Nenye</tissue>
    </source>
</reference>
<dbReference type="AlphaFoldDB" id="A0ABD2ZIW0"/>
<evidence type="ECO:0000256" key="1">
    <source>
        <dbReference type="SAM" id="MobiDB-lite"/>
    </source>
</evidence>
<protein>
    <recommendedName>
        <fullName evidence="4">DUF4283 domain-containing protein</fullName>
    </recommendedName>
</protein>
<keyword evidence="3" id="KW-1185">Reference proteome</keyword>
<proteinExistence type="predicted"/>
<dbReference type="EMBL" id="JBJUIK010000009">
    <property type="protein sequence ID" value="KAL3519099.1"/>
    <property type="molecule type" value="Genomic_DNA"/>
</dbReference>
<organism evidence="2 3">
    <name type="scientific">Cinchona calisaya</name>
    <dbReference type="NCBI Taxonomy" id="153742"/>
    <lineage>
        <taxon>Eukaryota</taxon>
        <taxon>Viridiplantae</taxon>
        <taxon>Streptophyta</taxon>
        <taxon>Embryophyta</taxon>
        <taxon>Tracheophyta</taxon>
        <taxon>Spermatophyta</taxon>
        <taxon>Magnoliopsida</taxon>
        <taxon>eudicotyledons</taxon>
        <taxon>Gunneridae</taxon>
        <taxon>Pentapetalae</taxon>
        <taxon>asterids</taxon>
        <taxon>lamiids</taxon>
        <taxon>Gentianales</taxon>
        <taxon>Rubiaceae</taxon>
        <taxon>Cinchonoideae</taxon>
        <taxon>Cinchoneae</taxon>
        <taxon>Cinchona</taxon>
    </lineage>
</organism>
<accession>A0ABD2ZIW0</accession>